<dbReference type="InterPro" id="IPR025232">
    <property type="entry name" value="DUF4174"/>
</dbReference>
<evidence type="ECO:0000256" key="1">
    <source>
        <dbReference type="ARBA" id="ARBA00022729"/>
    </source>
</evidence>
<organism evidence="4 5">
    <name type="scientific">Zunongwangia profunda</name>
    <dbReference type="NCBI Taxonomy" id="398743"/>
    <lineage>
        <taxon>Bacteria</taxon>
        <taxon>Pseudomonadati</taxon>
        <taxon>Bacteroidota</taxon>
        <taxon>Flavobacteriia</taxon>
        <taxon>Flavobacteriales</taxon>
        <taxon>Flavobacteriaceae</taxon>
        <taxon>Zunongwangia</taxon>
    </lineage>
</organism>
<proteinExistence type="predicted"/>
<sequence>MKFLAITILSIMALGNMNAQDNDSYLWENRLVLMLTNSIENSDFKEQLGEFRNKEEELEDRKIVVYQVTPKKYATGISDTPDWNKGDNFYEKFKKSNTPFEIILIGLDGGTKMRKKEFIPADEIFEKIDSMPLRRAELNALKKS</sequence>
<protein>
    <submittedName>
        <fullName evidence="4">DUF4174 domain-containing protein</fullName>
    </submittedName>
</protein>
<keyword evidence="1 2" id="KW-0732">Signal</keyword>
<feature type="chain" id="PRO_5017593403" evidence="2">
    <location>
        <begin position="20"/>
        <end position="144"/>
    </location>
</feature>
<dbReference type="AlphaFoldDB" id="A0A3D5J366"/>
<feature type="signal peptide" evidence="2">
    <location>
        <begin position="1"/>
        <end position="19"/>
    </location>
</feature>
<dbReference type="Pfam" id="PF13778">
    <property type="entry name" value="DUF4174"/>
    <property type="match status" value="1"/>
</dbReference>
<evidence type="ECO:0000313" key="4">
    <source>
        <dbReference type="EMBL" id="HCV82539.1"/>
    </source>
</evidence>
<comment type="caution">
    <text evidence="4">The sequence shown here is derived from an EMBL/GenBank/DDBJ whole genome shotgun (WGS) entry which is preliminary data.</text>
</comment>
<name>A0A3D5J366_9FLAO</name>
<gene>
    <name evidence="4" type="ORF">DGQ38_15980</name>
</gene>
<evidence type="ECO:0000256" key="2">
    <source>
        <dbReference type="SAM" id="SignalP"/>
    </source>
</evidence>
<dbReference type="EMBL" id="DPMF01000367">
    <property type="protein sequence ID" value="HCV82539.1"/>
    <property type="molecule type" value="Genomic_DNA"/>
</dbReference>
<evidence type="ECO:0000313" key="5">
    <source>
        <dbReference type="Proteomes" id="UP000264330"/>
    </source>
</evidence>
<dbReference type="Proteomes" id="UP000264330">
    <property type="component" value="Unassembled WGS sequence"/>
</dbReference>
<evidence type="ECO:0000259" key="3">
    <source>
        <dbReference type="Pfam" id="PF13778"/>
    </source>
</evidence>
<dbReference type="RefSeq" id="WP_013073954.1">
    <property type="nucleotide sequence ID" value="NZ_CAJXAW010000143.1"/>
</dbReference>
<feature type="domain" description="DUF4174" evidence="3">
    <location>
        <begin position="23"/>
        <end position="137"/>
    </location>
</feature>
<reference evidence="4 5" key="1">
    <citation type="journal article" date="2018" name="Nat. Biotechnol.">
        <title>A standardized bacterial taxonomy based on genome phylogeny substantially revises the tree of life.</title>
        <authorList>
            <person name="Parks D.H."/>
            <person name="Chuvochina M."/>
            <person name="Waite D.W."/>
            <person name="Rinke C."/>
            <person name="Skarshewski A."/>
            <person name="Chaumeil P.A."/>
            <person name="Hugenholtz P."/>
        </authorList>
    </citation>
    <scope>NUCLEOTIDE SEQUENCE [LARGE SCALE GENOMIC DNA]</scope>
    <source>
        <strain evidence="4">UBA9359</strain>
    </source>
</reference>
<accession>A0A3D5J366</accession>
<dbReference type="OMA" id="EQIDAMP"/>